<proteinExistence type="predicted"/>
<evidence type="ECO:0000256" key="1">
    <source>
        <dbReference type="SAM" id="MobiDB-lite"/>
    </source>
</evidence>
<name>A0AAD5RUY4_9PEZI</name>
<dbReference type="EMBL" id="JAKWBI020000048">
    <property type="protein sequence ID" value="KAJ2904657.1"/>
    <property type="molecule type" value="Genomic_DNA"/>
</dbReference>
<dbReference type="AlphaFoldDB" id="A0AAD5RUY4"/>
<feature type="region of interest" description="Disordered" evidence="1">
    <location>
        <begin position="1"/>
        <end position="39"/>
    </location>
</feature>
<sequence length="111" mass="12134">MKTRKHLEGSKGEPCEKRGVTFKSSSFPPPEAPGDGGKLKTLTHYVPGTLKLQARHMEGAKVENISPVRSRDPTCRVAFGPVTQSLSLMLPILGEQLVISFARSGFFDLRP</sequence>
<evidence type="ECO:0000313" key="2">
    <source>
        <dbReference type="EMBL" id="KAJ2904657.1"/>
    </source>
</evidence>
<organism evidence="2 3">
    <name type="scientific">Zalerion maritima</name>
    <dbReference type="NCBI Taxonomy" id="339359"/>
    <lineage>
        <taxon>Eukaryota</taxon>
        <taxon>Fungi</taxon>
        <taxon>Dikarya</taxon>
        <taxon>Ascomycota</taxon>
        <taxon>Pezizomycotina</taxon>
        <taxon>Sordariomycetes</taxon>
        <taxon>Lulworthiomycetidae</taxon>
        <taxon>Lulworthiales</taxon>
        <taxon>Lulworthiaceae</taxon>
        <taxon>Zalerion</taxon>
    </lineage>
</organism>
<gene>
    <name evidence="2" type="ORF">MKZ38_007493</name>
</gene>
<accession>A0AAD5RUY4</accession>
<protein>
    <submittedName>
        <fullName evidence="2">Uncharacterized protein</fullName>
    </submittedName>
</protein>
<dbReference type="Proteomes" id="UP001201980">
    <property type="component" value="Unassembled WGS sequence"/>
</dbReference>
<reference evidence="2" key="1">
    <citation type="submission" date="2022-07" db="EMBL/GenBank/DDBJ databases">
        <title>Draft genome sequence of Zalerion maritima ATCC 34329, a (micro)plastics degrading marine fungus.</title>
        <authorList>
            <person name="Paco A."/>
            <person name="Goncalves M.F.M."/>
            <person name="Rocha-Santos T.A.P."/>
            <person name="Alves A."/>
        </authorList>
    </citation>
    <scope>NUCLEOTIDE SEQUENCE</scope>
    <source>
        <strain evidence="2">ATCC 34329</strain>
    </source>
</reference>
<evidence type="ECO:0000313" key="3">
    <source>
        <dbReference type="Proteomes" id="UP001201980"/>
    </source>
</evidence>
<comment type="caution">
    <text evidence="2">The sequence shown here is derived from an EMBL/GenBank/DDBJ whole genome shotgun (WGS) entry which is preliminary data.</text>
</comment>
<keyword evidence="3" id="KW-1185">Reference proteome</keyword>
<feature type="compositionally biased region" description="Basic and acidic residues" evidence="1">
    <location>
        <begin position="1"/>
        <end position="19"/>
    </location>
</feature>